<dbReference type="PROSITE" id="PS51318">
    <property type="entry name" value="TAT"/>
    <property type="match status" value="1"/>
</dbReference>
<keyword evidence="1" id="KW-1003">Cell membrane</keyword>
<keyword evidence="5" id="KW-0449">Lipoprotein</keyword>
<evidence type="ECO:0000256" key="1">
    <source>
        <dbReference type="ARBA" id="ARBA00022475"/>
    </source>
</evidence>
<dbReference type="EMBL" id="AP026978">
    <property type="protein sequence ID" value="BDU00568.1"/>
    <property type="molecule type" value="Genomic_DNA"/>
</dbReference>
<evidence type="ECO:0000256" key="3">
    <source>
        <dbReference type="ARBA" id="ARBA00023136"/>
    </source>
</evidence>
<accession>A0ABM8CZU9</accession>
<dbReference type="InterPro" id="IPR050490">
    <property type="entry name" value="Bact_solute-bd_prot1"/>
</dbReference>
<keyword evidence="3" id="KW-0472">Membrane</keyword>
<dbReference type="RefSeq" id="WP_281873409.1">
    <property type="nucleotide sequence ID" value="NZ_AP026978.1"/>
</dbReference>
<reference evidence="6 7" key="1">
    <citation type="submission" date="2022-11" db="EMBL/GenBank/DDBJ databases">
        <title>Genome Sequencing of Nocardia sp. ON39_IFM12276 and assembly.</title>
        <authorList>
            <person name="Shimojima M."/>
            <person name="Toyokawa M."/>
            <person name="Uesaka K."/>
        </authorList>
    </citation>
    <scope>NUCLEOTIDE SEQUENCE [LARGE SCALE GENOMIC DNA]</scope>
    <source>
        <strain evidence="6 7">IFM 12276</strain>
    </source>
</reference>
<dbReference type="PANTHER" id="PTHR43649">
    <property type="entry name" value="ARABINOSE-BINDING PROTEIN-RELATED"/>
    <property type="match status" value="1"/>
</dbReference>
<organism evidence="6 7">
    <name type="scientific">Nocardia sputorum</name>
    <dbReference type="NCBI Taxonomy" id="2984338"/>
    <lineage>
        <taxon>Bacteria</taxon>
        <taxon>Bacillati</taxon>
        <taxon>Actinomycetota</taxon>
        <taxon>Actinomycetes</taxon>
        <taxon>Mycobacteriales</taxon>
        <taxon>Nocardiaceae</taxon>
        <taxon>Nocardia</taxon>
    </lineage>
</organism>
<keyword evidence="4" id="KW-0564">Palmitate</keyword>
<dbReference type="InterPro" id="IPR006311">
    <property type="entry name" value="TAT_signal"/>
</dbReference>
<evidence type="ECO:0000313" key="7">
    <source>
        <dbReference type="Proteomes" id="UP001317870"/>
    </source>
</evidence>
<evidence type="ECO:0000313" key="6">
    <source>
        <dbReference type="EMBL" id="BDU00568.1"/>
    </source>
</evidence>
<keyword evidence="2" id="KW-0732">Signal</keyword>
<dbReference type="Proteomes" id="UP001317870">
    <property type="component" value="Chromosome"/>
</dbReference>
<dbReference type="PANTHER" id="PTHR43649:SF33">
    <property type="entry name" value="POLYGALACTURONAN_RHAMNOGALACTURONAN-BINDING PROTEIN YTCQ"/>
    <property type="match status" value="1"/>
</dbReference>
<evidence type="ECO:0000256" key="4">
    <source>
        <dbReference type="ARBA" id="ARBA00023139"/>
    </source>
</evidence>
<evidence type="ECO:0000256" key="2">
    <source>
        <dbReference type="ARBA" id="ARBA00022729"/>
    </source>
</evidence>
<gene>
    <name evidence="6" type="ORF">IFM12276_35960</name>
</gene>
<dbReference type="InterPro" id="IPR006059">
    <property type="entry name" value="SBP"/>
</dbReference>
<dbReference type="Pfam" id="PF01547">
    <property type="entry name" value="SBP_bac_1"/>
    <property type="match status" value="1"/>
</dbReference>
<proteinExistence type="predicted"/>
<dbReference type="Gene3D" id="3.40.190.10">
    <property type="entry name" value="Periplasmic binding protein-like II"/>
    <property type="match status" value="1"/>
</dbReference>
<keyword evidence="7" id="KW-1185">Reference proteome</keyword>
<sequence length="436" mass="46724">MLVSGSTRRSFLRAVGSGAAALSAAACTGFATSGNGGMVFLSTQFRPADEAERFRGLLAAAAPGVGYVTIEESPFASQVRSQVDAGATRIGLLGGLHGDLAPLADGYLQDLTGLLADLGSRGWPAAYLDLARVGTDRTWYIPWATASYVLAAHAEALEHLPPGVDAASLSYDQLLDWAIAARRANGNRPVLGLPAGPKGLLHRFVQGFLLPSFTGGQITTFRSNEAVTAWQYLRELWANCVPSSTNFDFMQEPLDSGEVRLAWDHVVRLVHAPERDPRNWRMLPAPRGSHGLGYMAVLAGLALPKGGPDPELAQRTISTLTRPETQLRLLRSNGFFPAIDTAIPDDLPPAIRLEADAVRRQQEAPGAILSLPPVGLGQREGEVSKVFKDSFRSIVLDRADIRATLDQQARVLQGILDDLKVPCWAPDPAADLCRVG</sequence>
<name>A0ABM8CZU9_9NOCA</name>
<dbReference type="SUPFAM" id="SSF53850">
    <property type="entry name" value="Periplasmic binding protein-like II"/>
    <property type="match status" value="1"/>
</dbReference>
<protein>
    <submittedName>
        <fullName evidence="6">ABC transporter substrate-binding protein</fullName>
    </submittedName>
</protein>
<evidence type="ECO:0000256" key="5">
    <source>
        <dbReference type="ARBA" id="ARBA00023288"/>
    </source>
</evidence>